<dbReference type="EMBL" id="SRLE01000005">
    <property type="protein sequence ID" value="TGD74769.1"/>
    <property type="molecule type" value="Genomic_DNA"/>
</dbReference>
<evidence type="ECO:0000313" key="1">
    <source>
        <dbReference type="EMBL" id="TGD74769.1"/>
    </source>
</evidence>
<sequence length="298" mass="33446">MEARAENNTLPCRTPEVRDLAWACLGAPLIDATQLGADYPLENAGFALDEERRQWLAALDADPAPLLGALGEARKDRLGLYFEKLWHFFLDTDPHTTLLAHNLPLREGRRTLGEFDVIYYCHRRQEHVHLELALKFYLLRPGTTDAGWANWLGPNSRDRLDLKLERLREHQLRMADTVPGRAALEALGAGEVTRELMVRGRLFHHLGEAADTAPAAGPGAYPCHWLYPAQRALLAGDTRWAALQRSDWLAPISAMREVTPLPAALDRPQQFAALDGGGHEYQRVILVPPQWPQQADRA</sequence>
<dbReference type="AlphaFoldDB" id="A0A4Z0M5J5"/>
<dbReference type="Pfam" id="PF08907">
    <property type="entry name" value="DUF1853"/>
    <property type="match status" value="1"/>
</dbReference>
<keyword evidence="2" id="KW-1185">Reference proteome</keyword>
<gene>
    <name evidence="1" type="ORF">E4634_06095</name>
</gene>
<comment type="caution">
    <text evidence="1">The sequence shown here is derived from an EMBL/GenBank/DDBJ whole genome shotgun (WGS) entry which is preliminary data.</text>
</comment>
<organism evidence="1 2">
    <name type="scientific">Mangrovimicrobium sediminis</name>
    <dbReference type="NCBI Taxonomy" id="2562682"/>
    <lineage>
        <taxon>Bacteria</taxon>
        <taxon>Pseudomonadati</taxon>
        <taxon>Pseudomonadota</taxon>
        <taxon>Gammaproteobacteria</taxon>
        <taxon>Cellvibrionales</taxon>
        <taxon>Halieaceae</taxon>
        <taxon>Mangrovimicrobium</taxon>
    </lineage>
</organism>
<protein>
    <submittedName>
        <fullName evidence="1">DUF1853 family protein</fullName>
    </submittedName>
</protein>
<proteinExistence type="predicted"/>
<dbReference type="InterPro" id="IPR015003">
    <property type="entry name" value="DUF1853"/>
</dbReference>
<dbReference type="RefSeq" id="WP_135441850.1">
    <property type="nucleotide sequence ID" value="NZ_SRLE01000005.1"/>
</dbReference>
<dbReference type="OrthoDB" id="378654at2"/>
<evidence type="ECO:0000313" key="2">
    <source>
        <dbReference type="Proteomes" id="UP000298050"/>
    </source>
</evidence>
<name>A0A4Z0M5J5_9GAMM</name>
<dbReference type="Proteomes" id="UP000298050">
    <property type="component" value="Unassembled WGS sequence"/>
</dbReference>
<accession>A0A4Z0M5J5</accession>
<reference evidence="1 2" key="1">
    <citation type="submission" date="2019-04" db="EMBL/GenBank/DDBJ databases">
        <title>Taxonomy of novel Haliea sp. from mangrove soil of West Coast of India.</title>
        <authorList>
            <person name="Verma A."/>
            <person name="Kumar P."/>
            <person name="Krishnamurthi S."/>
        </authorList>
    </citation>
    <scope>NUCLEOTIDE SEQUENCE [LARGE SCALE GENOMIC DNA]</scope>
    <source>
        <strain evidence="1 2">SAOS-164</strain>
    </source>
</reference>